<dbReference type="EMBL" id="JBFXLR010000009">
    <property type="protein sequence ID" value="KAL2855769.1"/>
    <property type="molecule type" value="Genomic_DNA"/>
</dbReference>
<evidence type="ECO:0000313" key="12">
    <source>
        <dbReference type="EMBL" id="KAL2855769.1"/>
    </source>
</evidence>
<dbReference type="Proteomes" id="UP001610444">
    <property type="component" value="Unassembled WGS sequence"/>
</dbReference>
<dbReference type="InterPro" id="IPR036881">
    <property type="entry name" value="Glyco_hydro_3_C_sf"/>
</dbReference>
<dbReference type="InterPro" id="IPR036962">
    <property type="entry name" value="Glyco_hydro_3_N_sf"/>
</dbReference>
<reference evidence="12 13" key="1">
    <citation type="submission" date="2024-07" db="EMBL/GenBank/DDBJ databases">
        <title>Section-level genome sequencing and comparative genomics of Aspergillus sections Usti and Cavernicolus.</title>
        <authorList>
            <consortium name="Lawrence Berkeley National Laboratory"/>
            <person name="Nybo J.L."/>
            <person name="Vesth T.C."/>
            <person name="Theobald S."/>
            <person name="Frisvad J.C."/>
            <person name="Larsen T.O."/>
            <person name="Kjaerboelling I."/>
            <person name="Rothschild-Mancinelli K."/>
            <person name="Lyhne E.K."/>
            <person name="Kogle M.E."/>
            <person name="Barry K."/>
            <person name="Clum A."/>
            <person name="Na H."/>
            <person name="Ledsgaard L."/>
            <person name="Lin J."/>
            <person name="Lipzen A."/>
            <person name="Kuo A."/>
            <person name="Riley R."/>
            <person name="Mondo S."/>
            <person name="LaButti K."/>
            <person name="Haridas S."/>
            <person name="Pangalinan J."/>
            <person name="Salamov A.A."/>
            <person name="Simmons B.A."/>
            <person name="Magnuson J.K."/>
            <person name="Chen J."/>
            <person name="Drula E."/>
            <person name="Henrissat B."/>
            <person name="Wiebenga A."/>
            <person name="Lubbers R.J."/>
            <person name="Gomes A.C."/>
            <person name="Macurrencykelacurrency M.R."/>
            <person name="Stajich J."/>
            <person name="Grigoriev I.V."/>
            <person name="Mortensen U.H."/>
            <person name="De vries R.P."/>
            <person name="Baker S.E."/>
            <person name="Andersen M.R."/>
        </authorList>
    </citation>
    <scope>NUCLEOTIDE SEQUENCE [LARGE SCALE GENOMIC DNA]</scope>
    <source>
        <strain evidence="12 13">CBS 756.74</strain>
    </source>
</reference>
<dbReference type="PRINTS" id="PR00133">
    <property type="entry name" value="GLHYDRLASE3"/>
</dbReference>
<organism evidence="12 13">
    <name type="scientific">Aspergillus pseudodeflectus</name>
    <dbReference type="NCBI Taxonomy" id="176178"/>
    <lineage>
        <taxon>Eukaryota</taxon>
        <taxon>Fungi</taxon>
        <taxon>Dikarya</taxon>
        <taxon>Ascomycota</taxon>
        <taxon>Pezizomycotina</taxon>
        <taxon>Eurotiomycetes</taxon>
        <taxon>Eurotiomycetidae</taxon>
        <taxon>Eurotiales</taxon>
        <taxon>Aspergillaceae</taxon>
        <taxon>Aspergillus</taxon>
        <taxon>Aspergillus subgen. Nidulantes</taxon>
    </lineage>
</organism>
<sequence length="862" mass="94694">MSSVCELQPSTTVTAIHACEIHDTMTTQDRDLRELLSALTLEEKVRLLSGESFTAAAGIKRLNIPPIKASANIHRHNGVRPSQHDSDMTTACFPNTTCLASTWDVDALEDLGEKLAKQAKMKSAQVVLGPNINMHRDPRGGRNFEAFSEDPLLAGHLAGAVVRGVQRHGVGSCPKHFVCNDSEFMRHYYNVDQGVDGRPLREIYLAAWSHLLRVSDPVAIMMAYNKVDGTYCSGHYDLIERVLRKSWGFKGLVMSDWFGTRSTVEAMKAGLDLEMPFPVHRGPKLIEAIKSGDLTEAEIDERVLKHLELRKRTRESHADADAEEYSEIDEATNQTARKLAEGGIILLKNENGTLPLDPSASTRLAVIGEFARDAVVTGGGSASCNPQYRIPPVDALKDVLADASRVRFSPGVKTRRIIPLAPTSLLQTADGHPGVEIKYINDSSPDVPILVERREKSSVWMMGEFPEGLKVPGSRIELTTNLTCPSTGKHTLAVRRSGAFRMYVNGEEVLTGSQPDVTTEQFIFNHILLESRVEMGMEAGAVYEIKLIVESRDKMTIGEPTPYAASLCFEEFYDEKQAILDATEVARTADTSIVFAGRDGQYESEGYDLEEIALPANQVALVRAVAAVSKQTILVLHCGNPIDVSAVVNDVDAIICAHFPGQEGSRALADILTGKVNPSGRTATTWWKTLKDAPSYGDFPARKNDKGELTLEYQEGLQVGYRHPEKDRVQWPFGYGLSYTTFDYSDLNTTVSGAGSTATVECSVTLTNSGSRAGHEVVQVFITPAEGTAVWRPEQELKMFTKVFLSPGESKTVSLKDVLRVACSYWDETEKQWRMEEGVYGVLVGGLRSTFSVSEGELWDGL</sequence>
<evidence type="ECO:0000256" key="9">
    <source>
        <dbReference type="ARBA" id="ARBA00023295"/>
    </source>
</evidence>
<dbReference type="GO" id="GO:0016787">
    <property type="term" value="F:hydrolase activity"/>
    <property type="evidence" value="ECO:0007669"/>
    <property type="project" value="UniProtKB-KW"/>
</dbReference>
<protein>
    <recommendedName>
        <fullName evidence="4">beta-glucosidase</fullName>
        <ecNumber evidence="4">3.2.1.21</ecNumber>
    </recommendedName>
</protein>
<dbReference type="Pfam" id="PF14310">
    <property type="entry name" value="Fn3-like"/>
    <property type="match status" value="1"/>
</dbReference>
<dbReference type="SUPFAM" id="SSF52279">
    <property type="entry name" value="Beta-D-glucan exohydrolase, C-terminal domain"/>
    <property type="match status" value="1"/>
</dbReference>
<name>A0ABR4KU17_9EURO</name>
<evidence type="ECO:0000256" key="8">
    <source>
        <dbReference type="ARBA" id="ARBA00023277"/>
    </source>
</evidence>
<keyword evidence="10" id="KW-0624">Polysaccharide degradation</keyword>
<dbReference type="InterPro" id="IPR002772">
    <property type="entry name" value="Glyco_hydro_3_C"/>
</dbReference>
<evidence type="ECO:0000256" key="4">
    <source>
        <dbReference type="ARBA" id="ARBA00012744"/>
    </source>
</evidence>
<dbReference type="RefSeq" id="XP_070902176.1">
    <property type="nucleotide sequence ID" value="XM_071044886.1"/>
</dbReference>
<evidence type="ECO:0000259" key="11">
    <source>
        <dbReference type="PROSITE" id="PS51820"/>
    </source>
</evidence>
<dbReference type="InterPro" id="IPR017853">
    <property type="entry name" value="GH"/>
</dbReference>
<dbReference type="PANTHER" id="PTHR42715">
    <property type="entry name" value="BETA-GLUCOSIDASE"/>
    <property type="match status" value="1"/>
</dbReference>
<feature type="domain" description="PA14" evidence="11">
    <location>
        <begin position="430"/>
        <end position="583"/>
    </location>
</feature>
<dbReference type="Pfam" id="PF07691">
    <property type="entry name" value="PA14"/>
    <property type="match status" value="1"/>
</dbReference>
<dbReference type="InterPro" id="IPR013783">
    <property type="entry name" value="Ig-like_fold"/>
</dbReference>
<dbReference type="InterPro" id="IPR026891">
    <property type="entry name" value="Fn3-like"/>
</dbReference>
<dbReference type="InterPro" id="IPR050288">
    <property type="entry name" value="Cellulose_deg_GH3"/>
</dbReference>
<dbReference type="Gene3D" id="3.40.50.1700">
    <property type="entry name" value="Glycoside hydrolase family 3 C-terminal domain"/>
    <property type="match status" value="1"/>
</dbReference>
<dbReference type="InterPro" id="IPR011658">
    <property type="entry name" value="PA14_dom"/>
</dbReference>
<dbReference type="EC" id="3.2.1.21" evidence="4"/>
<dbReference type="PANTHER" id="PTHR42715:SF3">
    <property type="entry name" value="BETA-GLUCOSIDASE B-RELATED"/>
    <property type="match status" value="1"/>
</dbReference>
<dbReference type="InterPro" id="IPR037524">
    <property type="entry name" value="PA14/GLEYA"/>
</dbReference>
<proteinExistence type="inferred from homology"/>
<accession>A0ABR4KU17</accession>
<comment type="caution">
    <text evidence="12">The sequence shown here is derived from an EMBL/GenBank/DDBJ whole genome shotgun (WGS) entry which is preliminary data.</text>
</comment>
<evidence type="ECO:0000256" key="10">
    <source>
        <dbReference type="ARBA" id="ARBA00023326"/>
    </source>
</evidence>
<evidence type="ECO:0000256" key="5">
    <source>
        <dbReference type="ARBA" id="ARBA00022801"/>
    </source>
</evidence>
<evidence type="ECO:0000256" key="7">
    <source>
        <dbReference type="ARBA" id="ARBA00023180"/>
    </source>
</evidence>
<dbReference type="SMART" id="SM01217">
    <property type="entry name" value="Fn3_like"/>
    <property type="match status" value="1"/>
</dbReference>
<evidence type="ECO:0000256" key="3">
    <source>
        <dbReference type="ARBA" id="ARBA00005336"/>
    </source>
</evidence>
<keyword evidence="13" id="KW-1185">Reference proteome</keyword>
<dbReference type="SUPFAM" id="SSF51445">
    <property type="entry name" value="(Trans)glycosidases"/>
    <property type="match status" value="1"/>
</dbReference>
<dbReference type="Pfam" id="PF00933">
    <property type="entry name" value="Glyco_hydro_3"/>
    <property type="match status" value="1"/>
</dbReference>
<keyword evidence="8" id="KW-0119">Carbohydrate metabolism</keyword>
<evidence type="ECO:0000313" key="13">
    <source>
        <dbReference type="Proteomes" id="UP001610444"/>
    </source>
</evidence>
<evidence type="ECO:0000256" key="2">
    <source>
        <dbReference type="ARBA" id="ARBA00004987"/>
    </source>
</evidence>
<gene>
    <name evidence="12" type="ORF">BJX68DRAFT_264117</name>
</gene>
<dbReference type="SUPFAM" id="SSF56988">
    <property type="entry name" value="Anthrax protective antigen"/>
    <property type="match status" value="1"/>
</dbReference>
<keyword evidence="7" id="KW-0325">Glycoprotein</keyword>
<keyword evidence="5 12" id="KW-0378">Hydrolase</keyword>
<dbReference type="Gene3D" id="2.60.120.260">
    <property type="entry name" value="Galactose-binding domain-like"/>
    <property type="match status" value="1"/>
</dbReference>
<keyword evidence="6" id="KW-0136">Cellulose degradation</keyword>
<comment type="similarity">
    <text evidence="3">Belongs to the glycosyl hydrolase 3 family.</text>
</comment>
<dbReference type="PROSITE" id="PS51820">
    <property type="entry name" value="PA14"/>
    <property type="match status" value="1"/>
</dbReference>
<comment type="catalytic activity">
    <reaction evidence="1">
        <text>Hydrolysis of terminal, non-reducing beta-D-glucosyl residues with release of beta-D-glucose.</text>
        <dbReference type="EC" id="3.2.1.21"/>
    </reaction>
</comment>
<dbReference type="Pfam" id="PF01915">
    <property type="entry name" value="Glyco_hydro_3_C"/>
    <property type="match status" value="1"/>
</dbReference>
<dbReference type="Gene3D" id="2.60.40.10">
    <property type="entry name" value="Immunoglobulins"/>
    <property type="match status" value="1"/>
</dbReference>
<dbReference type="InterPro" id="IPR001764">
    <property type="entry name" value="Glyco_hydro_3_N"/>
</dbReference>
<dbReference type="Gene3D" id="3.20.20.300">
    <property type="entry name" value="Glycoside hydrolase, family 3, N-terminal domain"/>
    <property type="match status" value="1"/>
</dbReference>
<comment type="pathway">
    <text evidence="2">Glycan metabolism; cellulose degradation.</text>
</comment>
<evidence type="ECO:0000256" key="6">
    <source>
        <dbReference type="ARBA" id="ARBA00023001"/>
    </source>
</evidence>
<keyword evidence="9" id="KW-0326">Glycosidase</keyword>
<dbReference type="GeneID" id="98160050"/>
<evidence type="ECO:0000256" key="1">
    <source>
        <dbReference type="ARBA" id="ARBA00000448"/>
    </source>
</evidence>